<evidence type="ECO:0000313" key="3">
    <source>
        <dbReference type="Proteomes" id="UP000505020"/>
    </source>
</evidence>
<organism evidence="2 3">
    <name type="scientific">Halorubrum salinarum</name>
    <dbReference type="NCBI Taxonomy" id="2739057"/>
    <lineage>
        <taxon>Archaea</taxon>
        <taxon>Methanobacteriati</taxon>
        <taxon>Methanobacteriota</taxon>
        <taxon>Stenosarchaea group</taxon>
        <taxon>Halobacteria</taxon>
        <taxon>Halobacteriales</taxon>
        <taxon>Haloferacaceae</taxon>
        <taxon>Halorubrum</taxon>
    </lineage>
</organism>
<keyword evidence="3" id="KW-1185">Reference proteome</keyword>
<reference evidence="2 3" key="1">
    <citation type="submission" date="2020-05" db="EMBL/GenBank/DDBJ databases">
        <title>Halorubrum RHB-C sp.nov., an extremely halophilic archaeon isolated from solar salt farm.</title>
        <authorList>
            <person name="Ho H."/>
            <person name="Danganan R.E."/>
            <person name="Dedeles G.R."/>
            <person name="Kim S.-G."/>
        </authorList>
    </citation>
    <scope>NUCLEOTIDE SEQUENCE [LARGE SCALE GENOMIC DNA]</scope>
    <source>
        <strain evidence="2 3">RHB-C</strain>
    </source>
</reference>
<dbReference type="KEGG" id="hsai:HPS36_11740"/>
<dbReference type="EMBL" id="CP053941">
    <property type="protein sequence ID" value="QKG93502.1"/>
    <property type="molecule type" value="Genomic_DNA"/>
</dbReference>
<feature type="compositionally biased region" description="Basic and acidic residues" evidence="1">
    <location>
        <begin position="70"/>
        <end position="79"/>
    </location>
</feature>
<feature type="compositionally biased region" description="Acidic residues" evidence="1">
    <location>
        <begin position="33"/>
        <end position="49"/>
    </location>
</feature>
<name>A0A7D4D420_9EURY</name>
<accession>A0A7D4D420</accession>
<gene>
    <name evidence="2" type="ORF">HPS36_11740</name>
</gene>
<sequence>MTDSDEPSGKDEEVDLDEPRPPTTATNPAQDPIEWEAQGESDAGVDGELNELQSPTTVTETVQETPASIWERRSERVSGEDEGESGAGDGA</sequence>
<proteinExistence type="predicted"/>
<dbReference type="GeneID" id="55595684"/>
<feature type="compositionally biased region" description="Acidic residues" evidence="1">
    <location>
        <begin position="1"/>
        <end position="16"/>
    </location>
</feature>
<dbReference type="Proteomes" id="UP000505020">
    <property type="component" value="Chromosome"/>
</dbReference>
<dbReference type="RefSeq" id="WP_173230275.1">
    <property type="nucleotide sequence ID" value="NZ_CP053941.1"/>
</dbReference>
<feature type="compositionally biased region" description="Low complexity" evidence="1">
    <location>
        <begin position="53"/>
        <end position="66"/>
    </location>
</feature>
<protein>
    <submittedName>
        <fullName evidence="2">Uncharacterized protein</fullName>
    </submittedName>
</protein>
<evidence type="ECO:0000313" key="2">
    <source>
        <dbReference type="EMBL" id="QKG93502.1"/>
    </source>
</evidence>
<feature type="region of interest" description="Disordered" evidence="1">
    <location>
        <begin position="1"/>
        <end position="91"/>
    </location>
</feature>
<evidence type="ECO:0000256" key="1">
    <source>
        <dbReference type="SAM" id="MobiDB-lite"/>
    </source>
</evidence>
<dbReference type="AlphaFoldDB" id="A0A7D4D420"/>